<dbReference type="Pfam" id="PF23415">
    <property type="entry name" value="MAPB1_N"/>
    <property type="match status" value="1"/>
</dbReference>
<feature type="compositionally biased region" description="Polar residues" evidence="1">
    <location>
        <begin position="781"/>
        <end position="797"/>
    </location>
</feature>
<dbReference type="EMBL" id="CM000366">
    <property type="protein sequence ID" value="EDX16844.1"/>
    <property type="molecule type" value="Genomic_DNA"/>
</dbReference>
<feature type="compositionally biased region" description="Basic and acidic residues" evidence="1">
    <location>
        <begin position="375"/>
        <end position="391"/>
    </location>
</feature>
<dbReference type="GO" id="GO:0008088">
    <property type="term" value="P:axo-dendritic transport"/>
    <property type="evidence" value="ECO:0007669"/>
    <property type="project" value="EnsemblMetazoa"/>
</dbReference>
<keyword evidence="4" id="KW-1185">Reference proteome</keyword>
<feature type="compositionally biased region" description="Basic and acidic residues" evidence="1">
    <location>
        <begin position="590"/>
        <end position="614"/>
    </location>
</feature>
<dbReference type="GO" id="GO:0043025">
    <property type="term" value="C:neuronal cell body"/>
    <property type="evidence" value="ECO:0007669"/>
    <property type="project" value="EnsemblMetazoa"/>
</dbReference>
<dbReference type="GO" id="GO:0060052">
    <property type="term" value="P:neurofilament cytoskeleton organization"/>
    <property type="evidence" value="ECO:0007669"/>
    <property type="project" value="EnsemblMetazoa"/>
</dbReference>
<dbReference type="GO" id="GO:0000226">
    <property type="term" value="P:microtubule cytoskeleton organization"/>
    <property type="evidence" value="ECO:0007669"/>
    <property type="project" value="EnsemblMetazoa"/>
</dbReference>
<dbReference type="GO" id="GO:0019900">
    <property type="term" value="F:kinase binding"/>
    <property type="evidence" value="ECO:0007669"/>
    <property type="project" value="EnsemblMetazoa"/>
</dbReference>
<dbReference type="GO" id="GO:0030425">
    <property type="term" value="C:dendrite"/>
    <property type="evidence" value="ECO:0007669"/>
    <property type="project" value="EnsemblMetazoa"/>
</dbReference>
<feature type="region of interest" description="Disordered" evidence="1">
    <location>
        <begin position="441"/>
        <end position="614"/>
    </location>
</feature>
<gene>
    <name evidence="3" type="primary">Dsim\futsch</name>
    <name evidence="3" type="ORF">Dsim_GD16558</name>
</gene>
<dbReference type="GO" id="GO:0043524">
    <property type="term" value="P:negative regulation of neuron apoptotic process"/>
    <property type="evidence" value="ECO:0007669"/>
    <property type="project" value="EnsemblMetazoa"/>
</dbReference>
<dbReference type="STRING" id="7240.B4R2P4"/>
<feature type="compositionally biased region" description="Basic and acidic residues" evidence="1">
    <location>
        <begin position="167"/>
        <end position="196"/>
    </location>
</feature>
<dbReference type="InterPro" id="IPR009603">
    <property type="entry name" value="MAP_Futsch"/>
</dbReference>
<dbReference type="GO" id="GO:0005875">
    <property type="term" value="C:microtubule associated complex"/>
    <property type="evidence" value="ECO:0007669"/>
    <property type="project" value="EnsemblMetazoa"/>
</dbReference>
<feature type="compositionally biased region" description="Basic and acidic residues" evidence="1">
    <location>
        <begin position="700"/>
        <end position="709"/>
    </location>
</feature>
<protein>
    <submittedName>
        <fullName evidence="3">Futsch</fullName>
    </submittedName>
</protein>
<evidence type="ECO:0000259" key="2">
    <source>
        <dbReference type="Pfam" id="PF23415"/>
    </source>
</evidence>
<dbReference type="PhylomeDB" id="B4R2P4"/>
<dbReference type="Pfam" id="PF06740">
    <property type="entry name" value="MAP_Futsch"/>
    <property type="match status" value="2"/>
</dbReference>
<dbReference type="GO" id="GO:0031114">
    <property type="term" value="P:regulation of microtubule depolymerization"/>
    <property type="evidence" value="ECO:0007669"/>
    <property type="project" value="TreeGrafter"/>
</dbReference>
<dbReference type="PANTHER" id="PTHR13843:SF12">
    <property type="entry name" value="ATPASE F1_V1_A1 COMPLEX ALPHA_BETA SUBUNIT NUCLEOTIDE-BINDING DOMAIN-CONTAINING PROTEIN"/>
    <property type="match status" value="1"/>
</dbReference>
<feature type="compositionally biased region" description="Basic residues" evidence="1">
    <location>
        <begin position="8"/>
        <end position="21"/>
    </location>
</feature>
<feature type="compositionally biased region" description="Polar residues" evidence="1">
    <location>
        <begin position="565"/>
        <end position="576"/>
    </location>
</feature>
<dbReference type="GO" id="GO:0005829">
    <property type="term" value="C:cytosol"/>
    <property type="evidence" value="ECO:0007669"/>
    <property type="project" value="TreeGrafter"/>
</dbReference>
<reference evidence="3 4" key="1">
    <citation type="journal article" date="2007" name="Nature">
        <title>Evolution of genes and genomes on the Drosophila phylogeny.</title>
        <authorList>
            <consortium name="Drosophila 12 Genomes Consortium"/>
            <person name="Clark A.G."/>
            <person name="Eisen M.B."/>
            <person name="Smith D.R."/>
            <person name="Bergman C.M."/>
            <person name="Oliver B."/>
            <person name="Markow T.A."/>
            <person name="Kaufman T.C."/>
            <person name="Kellis M."/>
            <person name="Gelbart W."/>
            <person name="Iyer V.N."/>
            <person name="Pollard D.A."/>
            <person name="Sackton T.B."/>
            <person name="Larracuente A.M."/>
            <person name="Singh N.D."/>
            <person name="Abad J.P."/>
            <person name="Abt D.N."/>
            <person name="Adryan B."/>
            <person name="Aguade M."/>
            <person name="Akashi H."/>
            <person name="Anderson W.W."/>
            <person name="Aquadro C.F."/>
            <person name="Ardell D.H."/>
            <person name="Arguello R."/>
            <person name="Artieri C.G."/>
            <person name="Barbash D.A."/>
            <person name="Barker D."/>
            <person name="Barsanti P."/>
            <person name="Batterham P."/>
            <person name="Batzoglou S."/>
            <person name="Begun D."/>
            <person name="Bhutkar A."/>
            <person name="Blanco E."/>
            <person name="Bosak S.A."/>
            <person name="Bradley R.K."/>
            <person name="Brand A.D."/>
            <person name="Brent M.R."/>
            <person name="Brooks A.N."/>
            <person name="Brown R.H."/>
            <person name="Butlin R.K."/>
            <person name="Caggese C."/>
            <person name="Calvi B.R."/>
            <person name="Bernardo de Carvalho A."/>
            <person name="Caspi A."/>
            <person name="Castrezana S."/>
            <person name="Celniker S.E."/>
            <person name="Chang J.L."/>
            <person name="Chapple C."/>
            <person name="Chatterji S."/>
            <person name="Chinwalla A."/>
            <person name="Civetta A."/>
            <person name="Clifton S.W."/>
            <person name="Comeron J.M."/>
            <person name="Costello J.C."/>
            <person name="Coyne J.A."/>
            <person name="Daub J."/>
            <person name="David R.G."/>
            <person name="Delcher A.L."/>
            <person name="Delehaunty K."/>
            <person name="Do C.B."/>
            <person name="Ebling H."/>
            <person name="Edwards K."/>
            <person name="Eickbush T."/>
            <person name="Evans J.D."/>
            <person name="Filipski A."/>
            <person name="Findeiss S."/>
            <person name="Freyhult E."/>
            <person name="Fulton L."/>
            <person name="Fulton R."/>
            <person name="Garcia A.C."/>
            <person name="Gardiner A."/>
            <person name="Garfield D.A."/>
            <person name="Garvin B.E."/>
            <person name="Gibson G."/>
            <person name="Gilbert D."/>
            <person name="Gnerre S."/>
            <person name="Godfrey J."/>
            <person name="Good R."/>
            <person name="Gotea V."/>
            <person name="Gravely B."/>
            <person name="Greenberg A.J."/>
            <person name="Griffiths-Jones S."/>
            <person name="Gross S."/>
            <person name="Guigo R."/>
            <person name="Gustafson E.A."/>
            <person name="Haerty W."/>
            <person name="Hahn M.W."/>
            <person name="Halligan D.L."/>
            <person name="Halpern A.L."/>
            <person name="Halter G.M."/>
            <person name="Han M.V."/>
            <person name="Heger A."/>
            <person name="Hillier L."/>
            <person name="Hinrichs A.S."/>
            <person name="Holmes I."/>
            <person name="Hoskins R.A."/>
            <person name="Hubisz M.J."/>
            <person name="Hultmark D."/>
            <person name="Huntley M.A."/>
            <person name="Jaffe D.B."/>
            <person name="Jagadeeshan S."/>
            <person name="Jeck W.R."/>
            <person name="Johnson J."/>
            <person name="Jones C.D."/>
            <person name="Jordan W.C."/>
            <person name="Karpen G.H."/>
            <person name="Kataoka E."/>
            <person name="Keightley P.D."/>
            <person name="Kheradpour P."/>
            <person name="Kirkness E.F."/>
            <person name="Koerich L.B."/>
            <person name="Kristiansen K."/>
            <person name="Kudrna D."/>
            <person name="Kulathinal R.J."/>
            <person name="Kumar S."/>
            <person name="Kwok R."/>
            <person name="Lander E."/>
            <person name="Langley C.H."/>
            <person name="Lapoint R."/>
            <person name="Lazzaro B.P."/>
            <person name="Lee S.J."/>
            <person name="Levesque L."/>
            <person name="Li R."/>
            <person name="Lin C.F."/>
            <person name="Lin M.F."/>
            <person name="Lindblad-Toh K."/>
            <person name="Llopart A."/>
            <person name="Long M."/>
            <person name="Low L."/>
            <person name="Lozovsky E."/>
            <person name="Lu J."/>
            <person name="Luo M."/>
            <person name="Machado C.A."/>
            <person name="Makalowski W."/>
            <person name="Marzo M."/>
            <person name="Matsuda M."/>
            <person name="Matzkin L."/>
            <person name="McAllister B."/>
            <person name="McBride C.S."/>
            <person name="McKernan B."/>
            <person name="McKernan K."/>
            <person name="Mendez-Lago M."/>
            <person name="Minx P."/>
            <person name="Mollenhauer M.U."/>
            <person name="Montooth K."/>
            <person name="Mount S.M."/>
            <person name="Mu X."/>
            <person name="Myers E."/>
            <person name="Negre B."/>
            <person name="Newfeld S."/>
            <person name="Nielsen R."/>
            <person name="Noor M.A."/>
            <person name="O'Grady P."/>
            <person name="Pachter L."/>
            <person name="Papaceit M."/>
            <person name="Parisi M.J."/>
            <person name="Parisi M."/>
            <person name="Parts L."/>
            <person name="Pedersen J.S."/>
            <person name="Pesole G."/>
            <person name="Phillippy A.M."/>
            <person name="Ponting C.P."/>
            <person name="Pop M."/>
            <person name="Porcelli D."/>
            <person name="Powell J.R."/>
            <person name="Prohaska S."/>
            <person name="Pruitt K."/>
            <person name="Puig M."/>
            <person name="Quesneville H."/>
            <person name="Ram K.R."/>
            <person name="Rand D."/>
            <person name="Rasmussen M.D."/>
            <person name="Reed L.K."/>
            <person name="Reenan R."/>
            <person name="Reily A."/>
            <person name="Remington K.A."/>
            <person name="Rieger T.T."/>
            <person name="Ritchie M.G."/>
            <person name="Robin C."/>
            <person name="Rogers Y.H."/>
            <person name="Rohde C."/>
            <person name="Rozas J."/>
            <person name="Rubenfield M.J."/>
            <person name="Ruiz A."/>
            <person name="Russo S."/>
            <person name="Salzberg S.L."/>
            <person name="Sanchez-Gracia A."/>
            <person name="Saranga D.J."/>
            <person name="Sato H."/>
            <person name="Schaeffer S.W."/>
            <person name="Schatz M.C."/>
            <person name="Schlenke T."/>
            <person name="Schwartz R."/>
            <person name="Segarra C."/>
            <person name="Singh R.S."/>
            <person name="Sirot L."/>
            <person name="Sirota M."/>
            <person name="Sisneros N.B."/>
            <person name="Smith C.D."/>
            <person name="Smith T.F."/>
            <person name="Spieth J."/>
            <person name="Stage D.E."/>
            <person name="Stark A."/>
            <person name="Stephan W."/>
            <person name="Strausberg R.L."/>
            <person name="Strempel S."/>
            <person name="Sturgill D."/>
            <person name="Sutton G."/>
            <person name="Sutton G.G."/>
            <person name="Tao W."/>
            <person name="Teichmann S."/>
            <person name="Tobari Y.N."/>
            <person name="Tomimura Y."/>
            <person name="Tsolas J.M."/>
            <person name="Valente V.L."/>
            <person name="Venter E."/>
            <person name="Venter J.C."/>
            <person name="Vicario S."/>
            <person name="Vieira F.G."/>
            <person name="Vilella A.J."/>
            <person name="Villasante A."/>
            <person name="Walenz B."/>
            <person name="Wang J."/>
            <person name="Wasserman M."/>
            <person name="Watts T."/>
            <person name="Wilson D."/>
            <person name="Wilson R.K."/>
            <person name="Wing R.A."/>
            <person name="Wolfner M.F."/>
            <person name="Wong A."/>
            <person name="Wong G.K."/>
            <person name="Wu C.I."/>
            <person name="Wu G."/>
            <person name="Yamamoto D."/>
            <person name="Yang H.P."/>
            <person name="Yang S.P."/>
            <person name="Yorke J.A."/>
            <person name="Yoshida K."/>
            <person name="Zdobnov E."/>
            <person name="Zhang P."/>
            <person name="Zhang Y."/>
            <person name="Zimin A.V."/>
            <person name="Baldwin J."/>
            <person name="Abdouelleil A."/>
            <person name="Abdulkadir J."/>
            <person name="Abebe A."/>
            <person name="Abera B."/>
            <person name="Abreu J."/>
            <person name="Acer S.C."/>
            <person name="Aftuck L."/>
            <person name="Alexander A."/>
            <person name="An P."/>
            <person name="Anderson E."/>
            <person name="Anderson S."/>
            <person name="Arachi H."/>
            <person name="Azer M."/>
            <person name="Bachantsang P."/>
            <person name="Barry A."/>
            <person name="Bayul T."/>
            <person name="Berlin A."/>
            <person name="Bessette D."/>
            <person name="Bloom T."/>
            <person name="Blye J."/>
            <person name="Boguslavskiy L."/>
            <person name="Bonnet C."/>
            <person name="Boukhgalter B."/>
            <person name="Bourzgui I."/>
            <person name="Brown A."/>
            <person name="Cahill P."/>
            <person name="Channer S."/>
            <person name="Cheshatsang Y."/>
            <person name="Chuda L."/>
            <person name="Citroen M."/>
            <person name="Collymore A."/>
            <person name="Cooke P."/>
            <person name="Costello M."/>
            <person name="D'Aco K."/>
            <person name="Daza R."/>
            <person name="De Haan G."/>
            <person name="DeGray S."/>
            <person name="DeMaso C."/>
            <person name="Dhargay N."/>
            <person name="Dooley K."/>
            <person name="Dooley E."/>
            <person name="Doricent M."/>
            <person name="Dorje P."/>
            <person name="Dorjee K."/>
            <person name="Dupes A."/>
            <person name="Elong R."/>
            <person name="Falk J."/>
            <person name="Farina A."/>
            <person name="Faro S."/>
            <person name="Ferguson D."/>
            <person name="Fisher S."/>
            <person name="Foley C.D."/>
            <person name="Franke A."/>
            <person name="Friedrich D."/>
            <person name="Gadbois L."/>
            <person name="Gearin G."/>
            <person name="Gearin C.R."/>
            <person name="Giannoukos G."/>
            <person name="Goode T."/>
            <person name="Graham J."/>
            <person name="Grandbois E."/>
            <person name="Grewal S."/>
            <person name="Gyaltsen K."/>
            <person name="Hafez N."/>
            <person name="Hagos B."/>
            <person name="Hall J."/>
            <person name="Henson C."/>
            <person name="Hollinger A."/>
            <person name="Honan T."/>
            <person name="Huard M.D."/>
            <person name="Hughes L."/>
            <person name="Hurhula B."/>
            <person name="Husby M.E."/>
            <person name="Kamat A."/>
            <person name="Kanga B."/>
            <person name="Kashin S."/>
            <person name="Khazanovich D."/>
            <person name="Kisner P."/>
            <person name="Lance K."/>
            <person name="Lara M."/>
            <person name="Lee W."/>
            <person name="Lennon N."/>
            <person name="Letendre F."/>
            <person name="LeVine R."/>
            <person name="Lipovsky A."/>
            <person name="Liu X."/>
            <person name="Liu J."/>
            <person name="Liu S."/>
            <person name="Lokyitsang T."/>
            <person name="Lokyitsang Y."/>
            <person name="Lubonja R."/>
            <person name="Lui A."/>
            <person name="MacDonald P."/>
            <person name="Magnisalis V."/>
            <person name="Maru K."/>
            <person name="Matthews C."/>
            <person name="McCusker W."/>
            <person name="McDonough S."/>
            <person name="Mehta T."/>
            <person name="Meldrim J."/>
            <person name="Meneus L."/>
            <person name="Mihai O."/>
            <person name="Mihalev A."/>
            <person name="Mihova T."/>
            <person name="Mittelman R."/>
            <person name="Mlenga V."/>
            <person name="Montmayeur A."/>
            <person name="Mulrain L."/>
            <person name="Navidi A."/>
            <person name="Naylor J."/>
            <person name="Negash T."/>
            <person name="Nguyen T."/>
            <person name="Nguyen N."/>
            <person name="Nicol R."/>
            <person name="Norbu C."/>
            <person name="Norbu N."/>
            <person name="Novod N."/>
            <person name="O'Neill B."/>
            <person name="Osman S."/>
            <person name="Markiewicz E."/>
            <person name="Oyono O.L."/>
            <person name="Patti C."/>
            <person name="Phunkhang P."/>
            <person name="Pierre F."/>
            <person name="Priest M."/>
            <person name="Raghuraman S."/>
            <person name="Rege F."/>
            <person name="Reyes R."/>
            <person name="Rise C."/>
            <person name="Rogov P."/>
            <person name="Ross K."/>
            <person name="Ryan E."/>
            <person name="Settipalli S."/>
            <person name="Shea T."/>
            <person name="Sherpa N."/>
            <person name="Shi L."/>
            <person name="Shih D."/>
            <person name="Sparrow T."/>
            <person name="Spaulding J."/>
            <person name="Stalker J."/>
            <person name="Stange-Thomann N."/>
            <person name="Stavropoulos S."/>
            <person name="Stone C."/>
            <person name="Strader C."/>
            <person name="Tesfaye S."/>
            <person name="Thomson T."/>
            <person name="Thoulutsang Y."/>
            <person name="Thoulutsang D."/>
            <person name="Topham K."/>
            <person name="Topping I."/>
            <person name="Tsamla T."/>
            <person name="Vassiliev H."/>
            <person name="Vo A."/>
            <person name="Wangchuk T."/>
            <person name="Wangdi T."/>
            <person name="Weiand M."/>
            <person name="Wilkinson J."/>
            <person name="Wilson A."/>
            <person name="Yadav S."/>
            <person name="Young G."/>
            <person name="Yu Q."/>
            <person name="Zembek L."/>
            <person name="Zhong D."/>
            <person name="Zimmer A."/>
            <person name="Zwirko Z."/>
            <person name="Jaffe D.B."/>
            <person name="Alvarez P."/>
            <person name="Brockman W."/>
            <person name="Butler J."/>
            <person name="Chin C."/>
            <person name="Gnerre S."/>
            <person name="Grabherr M."/>
            <person name="Kleber M."/>
            <person name="Mauceli E."/>
            <person name="MacCallum I."/>
        </authorList>
    </citation>
    <scope>NUCLEOTIDE SEQUENCE [LARGE SCALE GENOMIC DNA]</scope>
    <source>
        <strain evidence="4">white501</strain>
    </source>
</reference>
<feature type="compositionally biased region" description="Basic and acidic residues" evidence="1">
    <location>
        <begin position="733"/>
        <end position="743"/>
    </location>
</feature>
<feature type="compositionally biased region" description="Polar residues" evidence="1">
    <location>
        <begin position="357"/>
        <end position="374"/>
    </location>
</feature>
<dbReference type="GO" id="GO:0005874">
    <property type="term" value="C:microtubule"/>
    <property type="evidence" value="ECO:0007669"/>
    <property type="project" value="InterPro"/>
</dbReference>
<dbReference type="OrthoDB" id="5371837at2759"/>
<accession>B4R2P4</accession>
<dbReference type="Proteomes" id="UP000000304">
    <property type="component" value="Chromosome X"/>
</dbReference>
<sequence>MSDEGGQKPHHSPHLRRHHHRHYRGALRVVAKVAGKVAPTRGNCASGDAALEAVETIKLDNSNPLDTPCVLESMSVPGSPGIAYISGSTSDPSAIRERLIQYASENLVTEVLIHPQYNTLIQCMRNLLSSFTRHRHIIHAGYTFSGNGSWILHVDTEASRPESVVDSVKDEAEKQESPQYIKDDKSTEHSRRESLADKSAVPSEKFVSRPVSVASDHEAAEAIEDDAKSSISPKDKSRPGSVAETVSSPIEEAPIEFSKIEVVEKSNLALSLQAGSGGKLQTDSSPVDVAEGDFSHVVASVSTVTPTLTKPAELAKIGAAITVSSPVDEAPRTPSAPEHISRADSPAEYASEEIASQDKSPQVSKESSRPASVTESKDDAAQLKRSVEDLRSPVASTEISRPASVGETASSPIEEAPKDFAEFEQSVKAMLPLTIELKGSLPTLSSPVDVAHGDFPPTSTTSSPTAAAVQPAELSKVDIEKTASSPIDEAPKSVLGSPAEERPESPAESAKDAAESVEKSKDASRPPSVVESTKADSTKGDISPSPESVLEGPKDDVEKSRESSRPPSVSASITGDSTKDVSRPASVVESVRDEHDKAESRRDTSSATKDDSLKETVAEFLATEKIVSAKEAFSTEATKSADDCLKKATASTVSSTTASQRALFVGTDESRRESLLSQASESRLTHSDPEDEEPADDVDERSSVKESRSKSIATIMMTSIYKPSEDMEPISKLVEEEHEHVEELTQEVTSTSKTTTLLQSSEQSSSTTTSSTTKTGASRVESITLTQMDQQTSQSQAEPADRKTPPTAPVSPGVKAMSSTGSAGSVIGAGAVAAGGKCESSAASIVSSSGPMSPKDISGKSSPGALTSESQSIPTPLGRESHTDTP</sequence>
<feature type="compositionally biased region" description="Low complexity" evidence="1">
    <location>
        <begin position="818"/>
        <end position="849"/>
    </location>
</feature>
<feature type="compositionally biased region" description="Basic and acidic residues" evidence="1">
    <location>
        <begin position="552"/>
        <end position="564"/>
    </location>
</feature>
<feature type="region of interest" description="Disordered" evidence="1">
    <location>
        <begin position="321"/>
        <end position="418"/>
    </location>
</feature>
<dbReference type="GO" id="GO:0030424">
    <property type="term" value="C:axon"/>
    <property type="evidence" value="ECO:0007669"/>
    <property type="project" value="EnsemblMetazoa"/>
</dbReference>
<feature type="compositionally biased region" description="Low complexity" evidence="1">
    <location>
        <begin position="456"/>
        <end position="468"/>
    </location>
</feature>
<feature type="compositionally biased region" description="Acidic residues" evidence="1">
    <location>
        <begin position="689"/>
        <end position="699"/>
    </location>
</feature>
<dbReference type="GO" id="GO:0048813">
    <property type="term" value="P:dendrite morphogenesis"/>
    <property type="evidence" value="ECO:0007669"/>
    <property type="project" value="EnsemblMetazoa"/>
</dbReference>
<dbReference type="AlphaFoldDB" id="B4R2P4"/>
<feature type="compositionally biased region" description="Low complexity" evidence="1">
    <location>
        <begin position="746"/>
        <end position="775"/>
    </location>
</feature>
<evidence type="ECO:0000313" key="4">
    <source>
        <dbReference type="Proteomes" id="UP000000304"/>
    </source>
</evidence>
<dbReference type="InterPro" id="IPR026074">
    <property type="entry name" value="MAP1"/>
</dbReference>
<dbReference type="GO" id="GO:0031594">
    <property type="term" value="C:neuromuscular junction"/>
    <property type="evidence" value="ECO:0007669"/>
    <property type="project" value="EnsemblMetazoa"/>
</dbReference>
<dbReference type="HOGENOM" id="CLU_325497_0_0_1"/>
<evidence type="ECO:0000256" key="1">
    <source>
        <dbReference type="SAM" id="MobiDB-lite"/>
    </source>
</evidence>
<dbReference type="GO" id="GO:0008355">
    <property type="term" value="P:olfactory learning"/>
    <property type="evidence" value="ECO:0007669"/>
    <property type="project" value="EnsemblMetazoa"/>
</dbReference>
<name>B4R2P4_DROSI</name>
<feature type="region of interest" description="Disordered" evidence="1">
    <location>
        <begin position="1"/>
        <end position="21"/>
    </location>
</feature>
<feature type="region of interest" description="Disordered" evidence="1">
    <location>
        <begin position="649"/>
        <end position="886"/>
    </location>
</feature>
<dbReference type="OMA" id="VESEFKC"/>
<dbReference type="GO" id="GO:0008582">
    <property type="term" value="P:regulation of synaptic assembly at neuromuscular junction"/>
    <property type="evidence" value="ECO:0007669"/>
    <property type="project" value="EnsemblMetazoa"/>
</dbReference>
<dbReference type="GO" id="GO:0003779">
    <property type="term" value="F:actin binding"/>
    <property type="evidence" value="ECO:0007669"/>
    <property type="project" value="TreeGrafter"/>
</dbReference>
<evidence type="ECO:0000313" key="3">
    <source>
        <dbReference type="EMBL" id="EDX16844.1"/>
    </source>
</evidence>
<feature type="compositionally biased region" description="Basic and acidic residues" evidence="1">
    <location>
        <begin position="499"/>
        <end position="524"/>
    </location>
</feature>
<proteinExistence type="predicted"/>
<dbReference type="GO" id="GO:0048680">
    <property type="term" value="P:positive regulation of axon regeneration"/>
    <property type="evidence" value="ECO:0007669"/>
    <property type="project" value="EnsemblMetazoa"/>
</dbReference>
<feature type="domain" description="Microtubule-associated protein 1B/S N-terminal" evidence="2">
    <location>
        <begin position="97"/>
        <end position="155"/>
    </location>
</feature>
<dbReference type="GO" id="GO:0007409">
    <property type="term" value="P:axonogenesis"/>
    <property type="evidence" value="ECO:0007669"/>
    <property type="project" value="EnsemblMetazoa"/>
</dbReference>
<organism evidence="3 4">
    <name type="scientific">Drosophila simulans</name>
    <name type="common">Fruit fly</name>
    <dbReference type="NCBI Taxonomy" id="7240"/>
    <lineage>
        <taxon>Eukaryota</taxon>
        <taxon>Metazoa</taxon>
        <taxon>Ecdysozoa</taxon>
        <taxon>Arthropoda</taxon>
        <taxon>Hexapoda</taxon>
        <taxon>Insecta</taxon>
        <taxon>Pterygota</taxon>
        <taxon>Neoptera</taxon>
        <taxon>Endopterygota</taxon>
        <taxon>Diptera</taxon>
        <taxon>Brachycera</taxon>
        <taxon>Muscomorpha</taxon>
        <taxon>Ephydroidea</taxon>
        <taxon>Drosophilidae</taxon>
        <taxon>Drosophila</taxon>
        <taxon>Sophophora</taxon>
    </lineage>
</organism>
<feature type="compositionally biased region" description="Low complexity" evidence="1">
    <location>
        <begin position="649"/>
        <end position="659"/>
    </location>
</feature>
<dbReference type="PANTHER" id="PTHR13843">
    <property type="entry name" value="MICROTUBULE-ASSOCIATED PROTEIN"/>
    <property type="match status" value="1"/>
</dbReference>
<feature type="compositionally biased region" description="Basic and acidic residues" evidence="1">
    <location>
        <begin position="215"/>
        <end position="238"/>
    </location>
</feature>
<feature type="region of interest" description="Disordered" evidence="1">
    <location>
        <begin position="162"/>
        <end position="250"/>
    </location>
</feature>
<dbReference type="GO" id="GO:0008017">
    <property type="term" value="F:microtubule binding"/>
    <property type="evidence" value="ECO:0007669"/>
    <property type="project" value="EnsemblMetazoa"/>
</dbReference>
<feature type="compositionally biased region" description="Polar residues" evidence="1">
    <location>
        <begin position="859"/>
        <end position="874"/>
    </location>
</feature>
<dbReference type="InterPro" id="IPR056617">
    <property type="entry name" value="MAP1B/S_N"/>
</dbReference>